<accession>A0ABR1DK27</accession>
<evidence type="ECO:0000256" key="1">
    <source>
        <dbReference type="SAM" id="MobiDB-lite"/>
    </source>
</evidence>
<dbReference type="Pfam" id="PF00024">
    <property type="entry name" value="PAN_1"/>
    <property type="match status" value="3"/>
</dbReference>
<sequence length="982" mass="111699">MGRELDRSKLSFELLGTTVSEPTIEEGRVSSAAKDWCSRLQELIAPALSAPFLDIIFNMHHCVAFFFVTYFSTCTATTKSSGFFPMSPGEIEEETRESKRTVHPFFLSSNKGAIVDIAVPEEQRLYGRESQAFLESRPVAFGVQNFRKLMNSGNSPTLHGPTESTDTANERSVSDRAAANLTFPSLGYRPPPPPVRRAIDISPRCRFDADKWALHMESTLAYATMFDRKTGESCEECLERCMQRQAGTWTCRSVVYDSTWHICDMFAVAGTAAPFTLVEYQGRDYFEYLAAQPPSDDELSQANDFFRQQQLAEFDKKITERCERKQHDKVSGVKTQEVHSNTYDAIPVKVQLEADEKELEKREKERGKKERKQLKTVKDSVPTTISLSSTDPVSGILTTEYPIPESKTIATENEMAATTPDEGKEEENTSSPTEVTESSTAVIETTAVTLKSIRRKPAKKENKKASREKQKEFWSISWERGEIPVEREQRSELEALRSGQIQGRKLKKIIRKKPFKDVKTNSTLATTTEVIQELSQDVAREKIQLYQQRKAAEVEQMTTSPKKRRVRIQRRRLYGDLEEGTKVDGGRRQSRRRGSSDSDGDQYTLKNVEVSENQIDETKEVEKIDEKKPTKKGVSHRKIQIAEEPSVLSNPPMNPPTTHPNTTRNAETAAEILRTALAKEIRKFISKELDHKMRDTLHRVHGTRLFEESEEMKTGSELVPMTSKHKSHKERVFPTNICEEHEKLVMMTFAESTRKPYTTAIEMVKVRDQQHCLDLCKQSLDCSSAVFSSSSSFCEMSATRARHTIPDIRPSLNETYIEKACVDSEIIRGRATNIVGVANHILAGFVEQVEDAYGVEQCIAACYMALKQYGFHCMSAMWYPMDKHQNCLLNSESRRTQPKLFIAEDTGHQMIYFEHPDAPLYKRMHDDTSGEKSPTTDDVWTAWSLCNGKEERVRYSRCKEHIDIRKCLKETAKCEKAAVIPS</sequence>
<feature type="compositionally biased region" description="Low complexity" evidence="1">
    <location>
        <begin position="429"/>
        <end position="440"/>
    </location>
</feature>
<dbReference type="PROSITE" id="PS50948">
    <property type="entry name" value="PAN"/>
    <property type="match status" value="2"/>
</dbReference>
<feature type="domain" description="Apple" evidence="2">
    <location>
        <begin position="205"/>
        <end position="290"/>
    </location>
</feature>
<dbReference type="SUPFAM" id="SSF57414">
    <property type="entry name" value="Hairpin loop containing domain-like"/>
    <property type="match status" value="3"/>
</dbReference>
<feature type="region of interest" description="Disordered" evidence="1">
    <location>
        <begin position="358"/>
        <end position="377"/>
    </location>
</feature>
<protein>
    <recommendedName>
        <fullName evidence="2">Apple domain-containing protein</fullName>
    </recommendedName>
</protein>
<feature type="compositionally biased region" description="Basic and acidic residues" evidence="1">
    <location>
        <begin position="616"/>
        <end position="628"/>
    </location>
</feature>
<proteinExistence type="predicted"/>
<name>A0ABR1DK27_NECAM</name>
<feature type="compositionally biased region" description="Basic residues" evidence="1">
    <location>
        <begin position="561"/>
        <end position="572"/>
    </location>
</feature>
<feature type="region of interest" description="Disordered" evidence="1">
    <location>
        <begin position="415"/>
        <end position="471"/>
    </location>
</feature>
<organism evidence="3 4">
    <name type="scientific">Necator americanus</name>
    <name type="common">Human hookworm</name>
    <dbReference type="NCBI Taxonomy" id="51031"/>
    <lineage>
        <taxon>Eukaryota</taxon>
        <taxon>Metazoa</taxon>
        <taxon>Ecdysozoa</taxon>
        <taxon>Nematoda</taxon>
        <taxon>Chromadorea</taxon>
        <taxon>Rhabditida</taxon>
        <taxon>Rhabditina</taxon>
        <taxon>Rhabditomorpha</taxon>
        <taxon>Strongyloidea</taxon>
        <taxon>Ancylostomatidae</taxon>
        <taxon>Bunostominae</taxon>
        <taxon>Necator</taxon>
    </lineage>
</organism>
<dbReference type="SMART" id="SM00473">
    <property type="entry name" value="PAN_AP"/>
    <property type="match status" value="3"/>
</dbReference>
<gene>
    <name evidence="3" type="primary">Necator_chrIV.g15945</name>
    <name evidence="3" type="ORF">RB195_002650</name>
</gene>
<reference evidence="3 4" key="1">
    <citation type="submission" date="2023-08" db="EMBL/GenBank/DDBJ databases">
        <title>A Necator americanus chromosomal reference genome.</title>
        <authorList>
            <person name="Ilik V."/>
            <person name="Petrzelkova K.J."/>
            <person name="Pardy F."/>
            <person name="Fuh T."/>
            <person name="Niatou-Singa F.S."/>
            <person name="Gouil Q."/>
            <person name="Baker L."/>
            <person name="Ritchie M.E."/>
            <person name="Jex A.R."/>
            <person name="Gazzola D."/>
            <person name="Li H."/>
            <person name="Toshio Fujiwara R."/>
            <person name="Zhan B."/>
            <person name="Aroian R.V."/>
            <person name="Pafco B."/>
            <person name="Schwarz E.M."/>
        </authorList>
    </citation>
    <scope>NUCLEOTIDE SEQUENCE [LARGE SCALE GENOMIC DNA]</scope>
    <source>
        <strain evidence="3 4">Aroian</strain>
        <tissue evidence="3">Whole animal</tissue>
    </source>
</reference>
<keyword evidence="4" id="KW-1185">Reference proteome</keyword>
<evidence type="ECO:0000313" key="3">
    <source>
        <dbReference type="EMBL" id="KAK6750809.1"/>
    </source>
</evidence>
<feature type="compositionally biased region" description="Basic and acidic residues" evidence="1">
    <location>
        <begin position="573"/>
        <end position="587"/>
    </location>
</feature>
<feature type="domain" description="Apple" evidence="2">
    <location>
        <begin position="738"/>
        <end position="821"/>
    </location>
</feature>
<feature type="compositionally biased region" description="Basic and acidic residues" evidence="1">
    <location>
        <begin position="459"/>
        <end position="471"/>
    </location>
</feature>
<dbReference type="CDD" id="cd01099">
    <property type="entry name" value="PAN_AP_HGF"/>
    <property type="match status" value="1"/>
</dbReference>
<dbReference type="Gene3D" id="3.50.4.10">
    <property type="entry name" value="Hepatocyte Growth Factor"/>
    <property type="match status" value="2"/>
</dbReference>
<dbReference type="InterPro" id="IPR003609">
    <property type="entry name" value="Pan_app"/>
</dbReference>
<comment type="caution">
    <text evidence="3">The sequence shown here is derived from an EMBL/GenBank/DDBJ whole genome shotgun (WGS) entry which is preliminary data.</text>
</comment>
<evidence type="ECO:0000313" key="4">
    <source>
        <dbReference type="Proteomes" id="UP001303046"/>
    </source>
</evidence>
<dbReference type="EMBL" id="JAVFWL010000004">
    <property type="protein sequence ID" value="KAK6750809.1"/>
    <property type="molecule type" value="Genomic_DNA"/>
</dbReference>
<feature type="region of interest" description="Disordered" evidence="1">
    <location>
        <begin position="552"/>
        <end position="637"/>
    </location>
</feature>
<feature type="region of interest" description="Disordered" evidence="1">
    <location>
        <begin position="152"/>
        <end position="173"/>
    </location>
</feature>
<evidence type="ECO:0000259" key="2">
    <source>
        <dbReference type="PROSITE" id="PS50948"/>
    </source>
</evidence>
<feature type="compositionally biased region" description="Basic and acidic residues" evidence="1">
    <location>
        <begin position="358"/>
        <end position="368"/>
    </location>
</feature>
<dbReference type="Proteomes" id="UP001303046">
    <property type="component" value="Unassembled WGS sequence"/>
</dbReference>
<feature type="compositionally biased region" description="Polar residues" evidence="1">
    <location>
        <begin position="152"/>
        <end position="167"/>
    </location>
</feature>